<evidence type="ECO:0000256" key="1">
    <source>
        <dbReference type="ARBA" id="ARBA00012344"/>
    </source>
</evidence>
<dbReference type="Proteomes" id="UP000243502">
    <property type="component" value="Chromosome 3"/>
</dbReference>
<dbReference type="AlphaFoldDB" id="A0A2I8EZP2"/>
<name>A0A2I8EZP2_9BURK</name>
<evidence type="ECO:0000256" key="2">
    <source>
        <dbReference type="ARBA" id="ARBA00023239"/>
    </source>
</evidence>
<dbReference type="GO" id="GO:0006751">
    <property type="term" value="P:glutathione catabolic process"/>
    <property type="evidence" value="ECO:0007669"/>
    <property type="project" value="InterPro"/>
</dbReference>
<dbReference type="EMBL" id="CP026113">
    <property type="protein sequence ID" value="AUT65083.1"/>
    <property type="molecule type" value="Genomic_DNA"/>
</dbReference>
<dbReference type="KEGG" id="pter:C2L65_36510"/>
<dbReference type="EC" id="4.3.2.7" evidence="1"/>
<sequence>MLSRKHILSGAYHEAFASALGDVLWPLEKIEESLNDTLAARPNSGEVWLFGYGSLIWNPLFEFDSRAVGTLHGWHRSFCLRVVAGRGSVQRPGRMLSLEPGGYTGGVLLRLPADKVLDELRIIWIREMVAGAYVPTWADVRLEDGRGINALVFVANPTHPLHEPDSDIARIASIISQASGEIGPNSDYVRKLQSSLLDYDMQDPYVDALVEELDRLDAA</sequence>
<dbReference type="GO" id="GO:0061928">
    <property type="term" value="F:glutathione specific gamma-glutamylcyclotransferase activity"/>
    <property type="evidence" value="ECO:0007669"/>
    <property type="project" value="UniProtKB-EC"/>
</dbReference>
<dbReference type="Gene3D" id="3.10.490.10">
    <property type="entry name" value="Gamma-glutamyl cyclotransferase-like"/>
    <property type="match status" value="1"/>
</dbReference>
<gene>
    <name evidence="3" type="ORF">C2L65_36510</name>
</gene>
<dbReference type="CDD" id="cd06661">
    <property type="entry name" value="GGCT_like"/>
    <property type="match status" value="1"/>
</dbReference>
<dbReference type="RefSeq" id="WP_042304877.1">
    <property type="nucleotide sequence ID" value="NZ_CP026113.1"/>
</dbReference>
<proteinExistence type="predicted"/>
<dbReference type="OrthoDB" id="9795692at2"/>
<accession>A0A2I8EZP2</accession>
<dbReference type="InterPro" id="IPR036568">
    <property type="entry name" value="GGCT-like_sf"/>
</dbReference>
<dbReference type="GO" id="GO:0016740">
    <property type="term" value="F:transferase activity"/>
    <property type="evidence" value="ECO:0007669"/>
    <property type="project" value="UniProtKB-KW"/>
</dbReference>
<evidence type="ECO:0000313" key="3">
    <source>
        <dbReference type="EMBL" id="AUT65083.1"/>
    </source>
</evidence>
<dbReference type="PANTHER" id="PTHR12192:SF2">
    <property type="entry name" value="GLUTATHIONE-SPECIFIC GAMMA-GLUTAMYLCYCLOTRANSFERASE 2"/>
    <property type="match status" value="1"/>
</dbReference>
<evidence type="ECO:0000313" key="4">
    <source>
        <dbReference type="Proteomes" id="UP000243502"/>
    </source>
</evidence>
<reference evidence="3 4" key="1">
    <citation type="submission" date="2018-01" db="EMBL/GenBank/DDBJ databases">
        <title>Species boundaries and ecological features among Paraburkholderia terrae DSMZ17804T, P. hospita DSMZ17164T and P. caribensis DSMZ13236T.</title>
        <authorList>
            <person name="Pratama A.A."/>
        </authorList>
    </citation>
    <scope>NUCLEOTIDE SEQUENCE [LARGE SCALE GENOMIC DNA]</scope>
    <source>
        <strain evidence="3 4">DSM 17804</strain>
    </source>
</reference>
<dbReference type="GO" id="GO:0005737">
    <property type="term" value="C:cytoplasm"/>
    <property type="evidence" value="ECO:0007669"/>
    <property type="project" value="TreeGrafter"/>
</dbReference>
<dbReference type="Pfam" id="PF04752">
    <property type="entry name" value="ChaC"/>
    <property type="match status" value="1"/>
</dbReference>
<dbReference type="InterPro" id="IPR013024">
    <property type="entry name" value="GGCT-like"/>
</dbReference>
<keyword evidence="2" id="KW-0456">Lyase</keyword>
<protein>
    <recommendedName>
        <fullName evidence="1">glutathione-specific gamma-glutamylcyclotransferase</fullName>
        <ecNumber evidence="1">4.3.2.7</ecNumber>
    </recommendedName>
</protein>
<organism evidence="3 4">
    <name type="scientific">Paraburkholderia terrae</name>
    <dbReference type="NCBI Taxonomy" id="311230"/>
    <lineage>
        <taxon>Bacteria</taxon>
        <taxon>Pseudomonadati</taxon>
        <taxon>Pseudomonadota</taxon>
        <taxon>Betaproteobacteria</taxon>
        <taxon>Burkholderiales</taxon>
        <taxon>Burkholderiaceae</taxon>
        <taxon>Paraburkholderia</taxon>
    </lineage>
</organism>
<dbReference type="InterPro" id="IPR006840">
    <property type="entry name" value="ChaC"/>
</dbReference>
<dbReference type="PANTHER" id="PTHR12192">
    <property type="entry name" value="CATION TRANSPORT PROTEIN CHAC-RELATED"/>
    <property type="match status" value="1"/>
</dbReference>
<keyword evidence="3" id="KW-0808">Transferase</keyword>
<dbReference type="SUPFAM" id="SSF110857">
    <property type="entry name" value="Gamma-glutamyl cyclotransferase-like"/>
    <property type="match status" value="1"/>
</dbReference>